<name>A0A1W6N5Z2_9PROT</name>
<evidence type="ECO:0000256" key="3">
    <source>
        <dbReference type="PROSITE-ProRule" id="PRU00169"/>
    </source>
</evidence>
<keyword evidence="6" id="KW-1185">Reference proteome</keyword>
<evidence type="ECO:0000313" key="5">
    <source>
        <dbReference type="EMBL" id="ARN85208.1"/>
    </source>
</evidence>
<dbReference type="CDD" id="cd00156">
    <property type="entry name" value="REC"/>
    <property type="match status" value="1"/>
</dbReference>
<gene>
    <name evidence="5" type="ORF">GQ61_07835</name>
</gene>
<dbReference type="PANTHER" id="PTHR44591">
    <property type="entry name" value="STRESS RESPONSE REGULATOR PROTEIN 1"/>
    <property type="match status" value="1"/>
</dbReference>
<dbReference type="GO" id="GO:0000160">
    <property type="term" value="P:phosphorelay signal transduction system"/>
    <property type="evidence" value="ECO:0007669"/>
    <property type="project" value="UniProtKB-KW"/>
</dbReference>
<dbReference type="InterPro" id="IPR001789">
    <property type="entry name" value="Sig_transdc_resp-reg_receiver"/>
</dbReference>
<protein>
    <recommendedName>
        <fullName evidence="4">Response regulatory domain-containing protein</fullName>
    </recommendedName>
</protein>
<feature type="domain" description="Response regulatory" evidence="4">
    <location>
        <begin position="8"/>
        <end position="124"/>
    </location>
</feature>
<proteinExistence type="predicted"/>
<keyword evidence="1 3" id="KW-0597">Phosphoprotein</keyword>
<dbReference type="PANTHER" id="PTHR44591:SF14">
    <property type="entry name" value="PROTEIN PILG"/>
    <property type="match status" value="1"/>
</dbReference>
<accession>A0A1W6N5Z2</accession>
<reference evidence="5 6" key="1">
    <citation type="submission" date="2014-06" db="EMBL/GenBank/DDBJ databases">
        <title>The genome of the endonuclear symbiont Nucleicultrix amoebiphila.</title>
        <authorList>
            <person name="Schulz F."/>
            <person name="Horn M."/>
        </authorList>
    </citation>
    <scope>NUCLEOTIDE SEQUENCE [LARGE SCALE GENOMIC DNA]</scope>
    <source>
        <strain evidence="5 6">FS5</strain>
    </source>
</reference>
<evidence type="ECO:0000256" key="1">
    <source>
        <dbReference type="ARBA" id="ARBA00022553"/>
    </source>
</evidence>
<evidence type="ECO:0000259" key="4">
    <source>
        <dbReference type="PROSITE" id="PS50110"/>
    </source>
</evidence>
<sequence length="126" mass="14181">MTGLTTQKVLVIDDVEVFRKTVREILETFSTELEVIEAKDGQQGLATIISKSPDLIITDVNMPNMTGLELLENLKQNEALRLIPVIVMSSDPNNRLKSQQLGAEDFFQKPLKTEEVKKSIARILTR</sequence>
<dbReference type="SUPFAM" id="SSF52172">
    <property type="entry name" value="CheY-like"/>
    <property type="match status" value="1"/>
</dbReference>
<dbReference type="Proteomes" id="UP000237351">
    <property type="component" value="Chromosome"/>
</dbReference>
<dbReference type="EMBL" id="CP008743">
    <property type="protein sequence ID" value="ARN85208.1"/>
    <property type="molecule type" value="Genomic_DNA"/>
</dbReference>
<dbReference type="Pfam" id="PF00072">
    <property type="entry name" value="Response_reg"/>
    <property type="match status" value="1"/>
</dbReference>
<evidence type="ECO:0000313" key="6">
    <source>
        <dbReference type="Proteomes" id="UP000237351"/>
    </source>
</evidence>
<dbReference type="KEGG" id="naf:GQ61_07835"/>
<organism evidence="5 6">
    <name type="scientific">Candidatus Nucleicultrix amoebiphila FS5</name>
    <dbReference type="NCBI Taxonomy" id="1414854"/>
    <lineage>
        <taxon>Bacteria</taxon>
        <taxon>Pseudomonadati</taxon>
        <taxon>Pseudomonadota</taxon>
        <taxon>Alphaproteobacteria</taxon>
        <taxon>Holosporales</taxon>
        <taxon>Candidatus Nucleicultricaceae</taxon>
        <taxon>Candidatus Nucleicultrix</taxon>
    </lineage>
</organism>
<keyword evidence="2" id="KW-0902">Two-component regulatory system</keyword>
<dbReference type="SMART" id="SM00448">
    <property type="entry name" value="REC"/>
    <property type="match status" value="1"/>
</dbReference>
<dbReference type="PROSITE" id="PS50110">
    <property type="entry name" value="RESPONSE_REGULATORY"/>
    <property type="match status" value="1"/>
</dbReference>
<dbReference type="InterPro" id="IPR011006">
    <property type="entry name" value="CheY-like_superfamily"/>
</dbReference>
<dbReference type="Gene3D" id="3.40.50.2300">
    <property type="match status" value="1"/>
</dbReference>
<dbReference type="RefSeq" id="WP_198157317.1">
    <property type="nucleotide sequence ID" value="NZ_CP008743.1"/>
</dbReference>
<feature type="modified residue" description="4-aspartylphosphate" evidence="3">
    <location>
        <position position="59"/>
    </location>
</feature>
<evidence type="ECO:0000256" key="2">
    <source>
        <dbReference type="ARBA" id="ARBA00023012"/>
    </source>
</evidence>
<dbReference type="STRING" id="1414854.GQ61_07835"/>
<dbReference type="AlphaFoldDB" id="A0A1W6N5Z2"/>
<dbReference type="InterPro" id="IPR050595">
    <property type="entry name" value="Bact_response_regulator"/>
</dbReference>